<dbReference type="AlphaFoldDB" id="A0A5P6N7B6"/>
<evidence type="ECO:0000313" key="4">
    <source>
        <dbReference type="Proteomes" id="UP000325385"/>
    </source>
</evidence>
<dbReference type="PANTHER" id="PTHR34580:SF1">
    <property type="entry name" value="PROTEIN PAFC"/>
    <property type="match status" value="1"/>
</dbReference>
<dbReference type="InterPro" id="IPR026881">
    <property type="entry name" value="WYL_dom"/>
</dbReference>
<organism evidence="3 4">
    <name type="scientific">Qipengyuania flava</name>
    <dbReference type="NCBI Taxonomy" id="192812"/>
    <lineage>
        <taxon>Bacteria</taxon>
        <taxon>Pseudomonadati</taxon>
        <taxon>Pseudomonadota</taxon>
        <taxon>Alphaproteobacteria</taxon>
        <taxon>Sphingomonadales</taxon>
        <taxon>Erythrobacteraceae</taxon>
        <taxon>Qipengyuania</taxon>
    </lineage>
</organism>
<dbReference type="Pfam" id="PF25583">
    <property type="entry name" value="WCX"/>
    <property type="match status" value="1"/>
</dbReference>
<accession>A0A5P6N7B6</accession>
<evidence type="ECO:0000259" key="2">
    <source>
        <dbReference type="Pfam" id="PF25583"/>
    </source>
</evidence>
<evidence type="ECO:0000259" key="1">
    <source>
        <dbReference type="Pfam" id="PF13280"/>
    </source>
</evidence>
<dbReference type="PANTHER" id="PTHR34580">
    <property type="match status" value="1"/>
</dbReference>
<reference evidence="4" key="1">
    <citation type="submission" date="2018-09" db="EMBL/GenBank/DDBJ databases">
        <title>Nocardia yunnanensis sp. nov., an actinomycete isolated from a soil sample.</title>
        <authorList>
            <person name="Zhang J."/>
        </authorList>
    </citation>
    <scope>NUCLEOTIDE SEQUENCE [LARGE SCALE GENOMIC DNA]</scope>
    <source>
        <strain evidence="4">21-3</strain>
    </source>
</reference>
<dbReference type="Pfam" id="PF13280">
    <property type="entry name" value="WYL"/>
    <property type="match status" value="1"/>
</dbReference>
<evidence type="ECO:0000313" key="3">
    <source>
        <dbReference type="EMBL" id="QFI61881.1"/>
    </source>
</evidence>
<dbReference type="InterPro" id="IPR051534">
    <property type="entry name" value="CBASS_pafABC_assoc_protein"/>
</dbReference>
<sequence length="329" mass="37208">MTLVKAKDLLRIAMLATRSGGVTLQDIRQEQSCSHRTAQRWTDALEEVFPQVETLDDEDRQRRWLIPARHVAPLLTPSGEELAALGTAIAELERLDLPNQAALLRELRAKVRSLAPTTGRARSEVDEEILLQALGHAARPGPRTQTDSDTDTALVEAFKGPFLVRMRYRDREGKASIRTVAPYGMLLGVRRYLVAKDRRKGAQAPLQHFRVESISDVEVLGETFEQDPGFELQKHAEMGFGSYIDEGEVVDVVWRFDADAAPRAENFIFHPAQTLERERDGSLLVRFKACGVLEMCWFLYQWGEHVEVLQPAELREMVHPSRKSFVSLP</sequence>
<proteinExistence type="predicted"/>
<gene>
    <name evidence="3" type="ORF">D0Y83_00230</name>
</gene>
<protein>
    <submittedName>
        <fullName evidence="3">WYL domain-containing transcriptional regulator</fullName>
    </submittedName>
</protein>
<dbReference type="GeneID" id="69695708"/>
<feature type="domain" description="WYL" evidence="1">
    <location>
        <begin position="163"/>
        <end position="219"/>
    </location>
</feature>
<dbReference type="InterPro" id="IPR057727">
    <property type="entry name" value="WCX_dom"/>
</dbReference>
<dbReference type="Proteomes" id="UP000325385">
    <property type="component" value="Chromosome"/>
</dbReference>
<name>A0A5P6N7B6_9SPHN</name>
<dbReference type="PROSITE" id="PS52050">
    <property type="entry name" value="WYL"/>
    <property type="match status" value="1"/>
</dbReference>
<feature type="domain" description="WCX" evidence="2">
    <location>
        <begin position="249"/>
        <end position="318"/>
    </location>
</feature>
<dbReference type="RefSeq" id="WP_151884673.1">
    <property type="nucleotide sequence ID" value="NZ_CP032228.1"/>
</dbReference>
<dbReference type="EMBL" id="CP032228">
    <property type="protein sequence ID" value="QFI61881.1"/>
    <property type="molecule type" value="Genomic_DNA"/>
</dbReference>